<dbReference type="OrthoDB" id="192359at2"/>
<dbReference type="AlphaFoldDB" id="A0A3P3U9F9"/>
<dbReference type="InterPro" id="IPR002934">
    <property type="entry name" value="Polymerase_NTP_transf_dom"/>
</dbReference>
<dbReference type="InterPro" id="IPR043519">
    <property type="entry name" value="NT_sf"/>
</dbReference>
<dbReference type="Gene3D" id="3.30.460.10">
    <property type="entry name" value="Beta Polymerase, domain 2"/>
    <property type="match status" value="1"/>
</dbReference>
<evidence type="ECO:0000313" key="3">
    <source>
        <dbReference type="Proteomes" id="UP000267017"/>
    </source>
</evidence>
<dbReference type="GO" id="GO:0016779">
    <property type="term" value="F:nucleotidyltransferase activity"/>
    <property type="evidence" value="ECO:0007669"/>
    <property type="project" value="InterPro"/>
</dbReference>
<dbReference type="SUPFAM" id="SSF81301">
    <property type="entry name" value="Nucleotidyltransferase"/>
    <property type="match status" value="1"/>
</dbReference>
<sequence length="267" mass="30395">MHPMRMFYHHKQTLDNFIEKWKSDSSCLAIMIGGSIAHGTAKETSDVDVYLLMEDEAYEIRRRDHHLSFADHSVSVYEGGYVDVKVISLPFLELAAKEGSEPTRHSFIGSKAVYSTITGLDELLSRIPVYPEENRENNLRDFSAQLYLHAFYFAKEAGKKDDPYLMAHAVSNLVLFGSRIILAVNRLLFSGHKSLMEAVEAAPQKPKNFRKLATELLQQPSAEKCARFATMMLVYYNPGLSFEQALGIYVENNERNWVNQAPPLQDR</sequence>
<keyword evidence="3" id="KW-1185">Reference proteome</keyword>
<accession>A0A3P3U9F9</accession>
<evidence type="ECO:0000313" key="2">
    <source>
        <dbReference type="EMBL" id="RRJ66987.1"/>
    </source>
</evidence>
<reference evidence="2 3" key="1">
    <citation type="submission" date="2018-11" db="EMBL/GenBank/DDBJ databases">
        <title>Genome sequencing of Paenibacillus sp. KCOM 3021 (= ChDC PVNT-B20).</title>
        <authorList>
            <person name="Kook J.-K."/>
            <person name="Park S.-N."/>
            <person name="Lim Y.K."/>
        </authorList>
    </citation>
    <scope>NUCLEOTIDE SEQUENCE [LARGE SCALE GENOMIC DNA]</scope>
    <source>
        <strain evidence="2 3">KCOM 3021</strain>
    </source>
</reference>
<feature type="domain" description="Polymerase nucleotidyl transferase" evidence="1">
    <location>
        <begin position="15"/>
        <end position="65"/>
    </location>
</feature>
<proteinExistence type="predicted"/>
<dbReference type="RefSeq" id="WP_128634769.1">
    <property type="nucleotide sequence ID" value="NZ_RRCN01000001.1"/>
</dbReference>
<dbReference type="EMBL" id="RRCN01000001">
    <property type="protein sequence ID" value="RRJ66987.1"/>
    <property type="molecule type" value="Genomic_DNA"/>
</dbReference>
<name>A0A3P3U9F9_9BACL</name>
<protein>
    <submittedName>
        <fullName evidence="2">Nucleotidyltransferase domain-containing protein</fullName>
    </submittedName>
</protein>
<evidence type="ECO:0000259" key="1">
    <source>
        <dbReference type="Pfam" id="PF01909"/>
    </source>
</evidence>
<dbReference type="Pfam" id="PF01909">
    <property type="entry name" value="NTP_transf_2"/>
    <property type="match status" value="1"/>
</dbReference>
<comment type="caution">
    <text evidence="2">The sequence shown here is derived from an EMBL/GenBank/DDBJ whole genome shotgun (WGS) entry which is preliminary data.</text>
</comment>
<gene>
    <name evidence="2" type="ORF">EHV15_31720</name>
</gene>
<keyword evidence="2" id="KW-0808">Transferase</keyword>
<organism evidence="2 3">
    <name type="scientific">Paenibacillus oralis</name>
    <dbReference type="NCBI Taxonomy" id="2490856"/>
    <lineage>
        <taxon>Bacteria</taxon>
        <taxon>Bacillati</taxon>
        <taxon>Bacillota</taxon>
        <taxon>Bacilli</taxon>
        <taxon>Bacillales</taxon>
        <taxon>Paenibacillaceae</taxon>
        <taxon>Paenibacillus</taxon>
    </lineage>
</organism>
<dbReference type="Proteomes" id="UP000267017">
    <property type="component" value="Unassembled WGS sequence"/>
</dbReference>
<dbReference type="CDD" id="cd05403">
    <property type="entry name" value="NT_KNTase_like"/>
    <property type="match status" value="1"/>
</dbReference>